<sequence length="784" mass="89274">MVDDDELKRPLLDTLNDENPLLEPFVSNYQSLNDVQSHFSFDKDDLQDIPITVLETLQLADRTLESELEELNPRGSCITFRYIVLSILFIVPGAIIDTVNSYRTTSADFSILLVQLLSNELGKLMAKTLPNRRVNLRWFSFSLNPGPWSTREAVLVTITAASGATGNQGTECISLAKIFYDEDTPPIIAILFMYCIVWVGYSYAAIAKSFVLYNPKFIWPKALMQTALFKSQNKTGNTGVMRVFLVALSAMTLWQFLPEYLFPMTSSLAVLCWIAPYNETANFIGSGLGGMGVLNFSLDWSNITSAVMLSPYWTIVIQFLGFFASCWVLVPFFKWYKGGIWSLGIMSNHLLTSTGEIYPTDKLISENLTLNETAFKLYGPVYMGAQRVWGIFFDYAAYSSAIAWITVFAYKDVKYLLIRLKEKLTQQEKSASANEEPLYHAGFPRIHKSSSKFHDIINKRYSVYEDIPNSWFLALFGLSFVILSSIFLTGSFYLPWVPFIIALFLGSIIITPLAYLYALSNFQLPIGTVNALLYGSMVHVFNAQVHPISGSVYTAIAGNAWYRAQFMLLDWKLGMYNNIPPKCVFFSQLFGNLVGVPFNYLALRWVVDTKLDYLRGTIKDPLNQWTGQELVNLNTNVIQYVLLGPQRLFQNYRILPFGFLLGLLAPLAIYKLYIWDTKRRLKFDLWNSTILFSTMSHFYGNISTGYLSKFLLGTFSTFYLFRFKHQLFSKFNYILAAAFDTGYNINVIILLIFSTVTAKLMNDEGHFVHWWGNNSQSVERCFAL</sequence>
<evidence type="ECO:0000313" key="10">
    <source>
        <dbReference type="EMBL" id="ANZ74389.1"/>
    </source>
</evidence>
<gene>
    <name evidence="10" type="ORF">ATY40_BA7500665</name>
</gene>
<feature type="transmembrane region" description="Helical" evidence="9">
    <location>
        <begin position="78"/>
        <end position="96"/>
    </location>
</feature>
<dbReference type="EMBL" id="CP014584">
    <property type="protein sequence ID" value="ANZ74389.1"/>
    <property type="molecule type" value="Genomic_DNA"/>
</dbReference>
<dbReference type="NCBIfam" id="TIGR00728">
    <property type="entry name" value="OPT_sfam"/>
    <property type="match status" value="1"/>
</dbReference>
<feature type="transmembrane region" description="Helical" evidence="9">
    <location>
        <begin position="187"/>
        <end position="206"/>
    </location>
</feature>
<dbReference type="GO" id="GO:0015031">
    <property type="term" value="P:protein transport"/>
    <property type="evidence" value="ECO:0007669"/>
    <property type="project" value="UniProtKB-KW"/>
</dbReference>
<feature type="transmembrane region" description="Helical" evidence="9">
    <location>
        <begin position="388"/>
        <end position="410"/>
    </location>
</feature>
<organism evidence="10 11">
    <name type="scientific">Komagataella pastoris</name>
    <name type="common">Yeast</name>
    <name type="synonym">Pichia pastoris</name>
    <dbReference type="NCBI Taxonomy" id="4922"/>
    <lineage>
        <taxon>Eukaryota</taxon>
        <taxon>Fungi</taxon>
        <taxon>Dikarya</taxon>
        <taxon>Ascomycota</taxon>
        <taxon>Saccharomycotina</taxon>
        <taxon>Pichiomycetes</taxon>
        <taxon>Pichiales</taxon>
        <taxon>Pichiaceae</taxon>
        <taxon>Komagataella</taxon>
    </lineage>
</organism>
<evidence type="ECO:0000256" key="3">
    <source>
        <dbReference type="ARBA" id="ARBA00022448"/>
    </source>
</evidence>
<evidence type="ECO:0000256" key="8">
    <source>
        <dbReference type="ARBA" id="ARBA00023136"/>
    </source>
</evidence>
<feature type="transmembrane region" description="Helical" evidence="9">
    <location>
        <begin position="698"/>
        <end position="721"/>
    </location>
</feature>
<dbReference type="PANTHER" id="PTHR22601">
    <property type="entry name" value="ISP4 LIKE PROTEIN"/>
    <property type="match status" value="1"/>
</dbReference>
<evidence type="ECO:0000256" key="6">
    <source>
        <dbReference type="ARBA" id="ARBA00022927"/>
    </source>
</evidence>
<feature type="transmembrane region" description="Helical" evidence="9">
    <location>
        <begin position="654"/>
        <end position="675"/>
    </location>
</feature>
<feature type="transmembrane region" description="Helical" evidence="9">
    <location>
        <begin position="312"/>
        <end position="333"/>
    </location>
</feature>
<keyword evidence="5" id="KW-0571">Peptide transport</keyword>
<evidence type="ECO:0000256" key="2">
    <source>
        <dbReference type="ARBA" id="ARBA00008807"/>
    </source>
</evidence>
<evidence type="ECO:0000256" key="5">
    <source>
        <dbReference type="ARBA" id="ARBA00022856"/>
    </source>
</evidence>
<keyword evidence="3" id="KW-0813">Transport</keyword>
<keyword evidence="11" id="KW-1185">Reference proteome</keyword>
<reference evidence="10 11" key="1">
    <citation type="submission" date="2016-02" db="EMBL/GenBank/DDBJ databases">
        <title>Comparative genomic and transcriptomic foundation for Pichia pastoris.</title>
        <authorList>
            <person name="Love K.R."/>
            <person name="Shah K.A."/>
            <person name="Whittaker C.A."/>
            <person name="Wu J."/>
            <person name="Bartlett M.C."/>
            <person name="Ma D."/>
            <person name="Leeson R.L."/>
            <person name="Priest M."/>
            <person name="Young S.K."/>
            <person name="Love J.C."/>
        </authorList>
    </citation>
    <scope>NUCLEOTIDE SEQUENCE [LARGE SCALE GENOMIC DNA]</scope>
    <source>
        <strain evidence="10 11">ATCC 28485</strain>
    </source>
</reference>
<feature type="transmembrane region" description="Helical" evidence="9">
    <location>
        <begin position="733"/>
        <end position="753"/>
    </location>
</feature>
<evidence type="ECO:0000256" key="7">
    <source>
        <dbReference type="ARBA" id="ARBA00022989"/>
    </source>
</evidence>
<name>A0A1B2J8L3_PICPA</name>
<keyword evidence="7 9" id="KW-1133">Transmembrane helix</keyword>
<evidence type="ECO:0000256" key="1">
    <source>
        <dbReference type="ARBA" id="ARBA00004141"/>
    </source>
</evidence>
<dbReference type="OrthoDB" id="9986677at2759"/>
<dbReference type="InterPro" id="IPR004648">
    <property type="entry name" value="Oligpept_transpt"/>
</dbReference>
<dbReference type="GO" id="GO:0016020">
    <property type="term" value="C:membrane"/>
    <property type="evidence" value="ECO:0007669"/>
    <property type="project" value="UniProtKB-SubCell"/>
</dbReference>
<comment type="subcellular location">
    <subcellularLocation>
        <location evidence="1">Membrane</location>
        <topology evidence="1">Multi-pass membrane protein</topology>
    </subcellularLocation>
</comment>
<dbReference type="Proteomes" id="UP000094565">
    <property type="component" value="Chromosome 1"/>
</dbReference>
<accession>A0A1B2J8L3</accession>
<dbReference type="InterPro" id="IPR004813">
    <property type="entry name" value="OPT"/>
</dbReference>
<keyword evidence="4 9" id="KW-0812">Transmembrane</keyword>
<feature type="transmembrane region" description="Helical" evidence="9">
    <location>
        <begin position="470"/>
        <end position="490"/>
    </location>
</feature>
<proteinExistence type="inferred from homology"/>
<keyword evidence="8 9" id="KW-0472">Membrane</keyword>
<evidence type="ECO:0000256" key="9">
    <source>
        <dbReference type="SAM" id="Phobius"/>
    </source>
</evidence>
<evidence type="ECO:0000256" key="4">
    <source>
        <dbReference type="ARBA" id="ARBA00022692"/>
    </source>
</evidence>
<comment type="similarity">
    <text evidence="2">Belongs to the oligopeptide OPT transporter family.</text>
</comment>
<dbReference type="GO" id="GO:0035673">
    <property type="term" value="F:oligopeptide transmembrane transporter activity"/>
    <property type="evidence" value="ECO:0007669"/>
    <property type="project" value="InterPro"/>
</dbReference>
<protein>
    <submittedName>
        <fullName evidence="10">BA75_00665T0</fullName>
    </submittedName>
</protein>
<dbReference type="AlphaFoldDB" id="A0A1B2J8L3"/>
<keyword evidence="6" id="KW-0653">Protein transport</keyword>
<dbReference type="Pfam" id="PF03169">
    <property type="entry name" value="OPT"/>
    <property type="match status" value="1"/>
</dbReference>
<feature type="transmembrane region" description="Helical" evidence="9">
    <location>
        <begin position="496"/>
        <end position="518"/>
    </location>
</feature>
<feature type="transmembrane region" description="Helical" evidence="9">
    <location>
        <begin position="239"/>
        <end position="257"/>
    </location>
</feature>
<evidence type="ECO:0000313" key="11">
    <source>
        <dbReference type="Proteomes" id="UP000094565"/>
    </source>
</evidence>